<reference evidence="2" key="1">
    <citation type="submission" date="2017-06" db="EMBL/GenBank/DDBJ databases">
        <authorList>
            <person name="Cremers G."/>
        </authorList>
    </citation>
    <scope>NUCLEOTIDE SEQUENCE [LARGE SCALE GENOMIC DNA]</scope>
</reference>
<organism evidence="1 2">
    <name type="scientific">Candidatus Methanoperedens nitratireducens</name>
    <dbReference type="NCBI Taxonomy" id="1392998"/>
    <lineage>
        <taxon>Archaea</taxon>
        <taxon>Methanobacteriati</taxon>
        <taxon>Methanobacteriota</taxon>
        <taxon>Stenosarchaea group</taxon>
        <taxon>Methanomicrobia</taxon>
        <taxon>Methanosarcinales</taxon>
        <taxon>ANME-2 cluster</taxon>
        <taxon>Candidatus Methanoperedentaceae</taxon>
        <taxon>Candidatus Methanoperedens</taxon>
    </lineage>
</organism>
<dbReference type="Proteomes" id="UP000218615">
    <property type="component" value="Unassembled WGS sequence"/>
</dbReference>
<proteinExistence type="predicted"/>
<sequence length="46" mass="5440">MPKIIRRFQTKGQVEEVESMELDLPLSEDIIKKLNDNIRNAIEEKK</sequence>
<name>A0A284VJ60_9EURY</name>
<dbReference type="AlphaFoldDB" id="A0A284VJ60"/>
<protein>
    <submittedName>
        <fullName evidence="1">Uncharacterized protein</fullName>
    </submittedName>
</protein>
<dbReference type="EMBL" id="FZMP01000016">
    <property type="protein sequence ID" value="SNQ59283.1"/>
    <property type="molecule type" value="Genomic_DNA"/>
</dbReference>
<evidence type="ECO:0000313" key="2">
    <source>
        <dbReference type="Proteomes" id="UP000218615"/>
    </source>
</evidence>
<gene>
    <name evidence="1" type="ORF">MNV_1120003</name>
</gene>
<evidence type="ECO:0000313" key="1">
    <source>
        <dbReference type="EMBL" id="SNQ59283.1"/>
    </source>
</evidence>
<keyword evidence="2" id="KW-1185">Reference proteome</keyword>
<accession>A0A284VJ60</accession>
<dbReference type="RefSeq" id="WP_179293741.1">
    <property type="nucleotide sequence ID" value="NZ_FZMP01000016.1"/>
</dbReference>